<dbReference type="PANTHER" id="PTHR31744:SF219">
    <property type="entry name" value="NAC DOMAIN-CONTAINING PROTEIN 4"/>
    <property type="match status" value="1"/>
</dbReference>
<reference evidence="6 7" key="1">
    <citation type="journal article" date="2022" name="Nat. Genet.">
        <title>Improved pea reference genome and pan-genome highlight genomic features and evolutionary characteristics.</title>
        <authorList>
            <person name="Yang T."/>
            <person name="Liu R."/>
            <person name="Luo Y."/>
            <person name="Hu S."/>
            <person name="Wang D."/>
            <person name="Wang C."/>
            <person name="Pandey M.K."/>
            <person name="Ge S."/>
            <person name="Xu Q."/>
            <person name="Li N."/>
            <person name="Li G."/>
            <person name="Huang Y."/>
            <person name="Saxena R.K."/>
            <person name="Ji Y."/>
            <person name="Li M."/>
            <person name="Yan X."/>
            <person name="He Y."/>
            <person name="Liu Y."/>
            <person name="Wang X."/>
            <person name="Xiang C."/>
            <person name="Varshney R.K."/>
            <person name="Ding H."/>
            <person name="Gao S."/>
            <person name="Zong X."/>
        </authorList>
    </citation>
    <scope>NUCLEOTIDE SEQUENCE [LARGE SCALE GENOMIC DNA]</scope>
    <source>
        <strain evidence="6 7">cv. Zhongwan 6</strain>
    </source>
</reference>
<proteinExistence type="predicted"/>
<organism evidence="6 7">
    <name type="scientific">Pisum sativum</name>
    <name type="common">Garden pea</name>
    <name type="synonym">Lathyrus oleraceus</name>
    <dbReference type="NCBI Taxonomy" id="3888"/>
    <lineage>
        <taxon>Eukaryota</taxon>
        <taxon>Viridiplantae</taxon>
        <taxon>Streptophyta</taxon>
        <taxon>Embryophyta</taxon>
        <taxon>Tracheophyta</taxon>
        <taxon>Spermatophyta</taxon>
        <taxon>Magnoliopsida</taxon>
        <taxon>eudicotyledons</taxon>
        <taxon>Gunneridae</taxon>
        <taxon>Pentapetalae</taxon>
        <taxon>rosids</taxon>
        <taxon>fabids</taxon>
        <taxon>Fabales</taxon>
        <taxon>Fabaceae</taxon>
        <taxon>Papilionoideae</taxon>
        <taxon>50 kb inversion clade</taxon>
        <taxon>NPAAA clade</taxon>
        <taxon>Hologalegina</taxon>
        <taxon>IRL clade</taxon>
        <taxon>Fabeae</taxon>
        <taxon>Lathyrus</taxon>
    </lineage>
</organism>
<keyword evidence="1" id="KW-0805">Transcription regulation</keyword>
<evidence type="ECO:0000313" key="6">
    <source>
        <dbReference type="EMBL" id="KAI5426488.1"/>
    </source>
</evidence>
<dbReference type="OrthoDB" id="1424968at2759"/>
<keyword evidence="3" id="KW-0804">Transcription</keyword>
<keyword evidence="7" id="KW-1185">Reference proteome</keyword>
<name>A0A9D5AY88_PEA</name>
<gene>
    <name evidence="6" type="ORF">KIW84_032065</name>
</gene>
<feature type="domain" description="NAC" evidence="5">
    <location>
        <begin position="19"/>
        <end position="170"/>
    </location>
</feature>
<dbReference type="InterPro" id="IPR036093">
    <property type="entry name" value="NAC_dom_sf"/>
</dbReference>
<evidence type="ECO:0000256" key="4">
    <source>
        <dbReference type="ARBA" id="ARBA00023242"/>
    </source>
</evidence>
<sequence length="334" mass="38853">MGSNVNVSEPKMDSKKFDFPPGFRFHPTDIELINHYLVKKVHDNSFSAIAIAEVDMNKCEPWDLPELAKMGESEWYYFCVRDKKYSTGQRANRVTNVGYWKASGRDKEIYDKNLLIGMKKTLVFYKGRAPNSVKTSWVMHEYRLEGNTLSKDILSKRGKGEWVISRIHEKERSEKKMYGPKLGRFNSFREEPSNTNEFNLMDCSPHTNGESSYVINPFTIPNQIQDNNIVDNNEASIMNISFSSKQIDDYPFVEETQNHFLPQEQTMLRMQLENENYGLNSMQSLQHDFSSGRDLDTDISSIIYEDDMFPMWCGNQELLPDFTGPVITDNLWNY</sequence>
<dbReference type="PROSITE" id="PS51005">
    <property type="entry name" value="NAC"/>
    <property type="match status" value="1"/>
</dbReference>
<dbReference type="EMBL" id="JAMSHJ010000003">
    <property type="protein sequence ID" value="KAI5426488.1"/>
    <property type="molecule type" value="Genomic_DNA"/>
</dbReference>
<dbReference type="SUPFAM" id="SSF101941">
    <property type="entry name" value="NAC domain"/>
    <property type="match status" value="1"/>
</dbReference>
<dbReference type="AlphaFoldDB" id="A0A9D5AY88"/>
<dbReference type="Gene3D" id="2.170.150.80">
    <property type="entry name" value="NAC domain"/>
    <property type="match status" value="1"/>
</dbReference>
<evidence type="ECO:0000256" key="1">
    <source>
        <dbReference type="ARBA" id="ARBA00023015"/>
    </source>
</evidence>
<dbReference type="GO" id="GO:0006355">
    <property type="term" value="P:regulation of DNA-templated transcription"/>
    <property type="evidence" value="ECO:0007669"/>
    <property type="project" value="InterPro"/>
</dbReference>
<keyword evidence="2" id="KW-0238">DNA-binding</keyword>
<dbReference type="InterPro" id="IPR003441">
    <property type="entry name" value="NAC-dom"/>
</dbReference>
<dbReference type="Pfam" id="PF02365">
    <property type="entry name" value="NAM"/>
    <property type="match status" value="1"/>
</dbReference>
<comment type="caution">
    <text evidence="6">The sequence shown here is derived from an EMBL/GenBank/DDBJ whole genome shotgun (WGS) entry which is preliminary data.</text>
</comment>
<accession>A0A9D5AY88</accession>
<evidence type="ECO:0000259" key="5">
    <source>
        <dbReference type="PROSITE" id="PS51005"/>
    </source>
</evidence>
<dbReference type="Proteomes" id="UP001058974">
    <property type="component" value="Chromosome 3"/>
</dbReference>
<protein>
    <recommendedName>
        <fullName evidence="5">NAC domain-containing protein</fullName>
    </recommendedName>
</protein>
<evidence type="ECO:0000256" key="3">
    <source>
        <dbReference type="ARBA" id="ARBA00023163"/>
    </source>
</evidence>
<dbReference type="PANTHER" id="PTHR31744">
    <property type="entry name" value="PROTEIN CUP-SHAPED COTYLEDON 2-RELATED"/>
    <property type="match status" value="1"/>
</dbReference>
<keyword evidence="4" id="KW-0539">Nucleus</keyword>
<evidence type="ECO:0000313" key="7">
    <source>
        <dbReference type="Proteomes" id="UP001058974"/>
    </source>
</evidence>
<evidence type="ECO:0000256" key="2">
    <source>
        <dbReference type="ARBA" id="ARBA00023125"/>
    </source>
</evidence>
<dbReference type="Gramene" id="Psat03G0206500-T1">
    <property type="protein sequence ID" value="KAI5426488.1"/>
    <property type="gene ID" value="KIW84_032065"/>
</dbReference>
<dbReference type="FunFam" id="2.170.150.80:FF:000006">
    <property type="entry name" value="NAC domain-containing protein 100-like"/>
    <property type="match status" value="1"/>
</dbReference>
<dbReference type="GO" id="GO:0000976">
    <property type="term" value="F:transcription cis-regulatory region binding"/>
    <property type="evidence" value="ECO:0007669"/>
    <property type="project" value="UniProtKB-ARBA"/>
</dbReference>